<dbReference type="EMBL" id="CAEZSC010000046">
    <property type="protein sequence ID" value="CAB4536891.1"/>
    <property type="molecule type" value="Genomic_DNA"/>
</dbReference>
<dbReference type="InterPro" id="IPR011006">
    <property type="entry name" value="CheY-like_superfamily"/>
</dbReference>
<evidence type="ECO:0000259" key="3">
    <source>
        <dbReference type="PROSITE" id="PS50110"/>
    </source>
</evidence>
<keyword evidence="1" id="KW-0597">Phosphoprotein</keyword>
<accession>A0A6J7FSI1</accession>
<dbReference type="GO" id="GO:0003677">
    <property type="term" value="F:DNA binding"/>
    <property type="evidence" value="ECO:0007669"/>
    <property type="project" value="UniProtKB-KW"/>
</dbReference>
<feature type="domain" description="Response regulatory" evidence="3">
    <location>
        <begin position="5"/>
        <end position="123"/>
    </location>
</feature>
<dbReference type="Gene3D" id="3.40.50.2300">
    <property type="match status" value="1"/>
</dbReference>
<dbReference type="EMBL" id="CAEZUY010000027">
    <property type="protein sequence ID" value="CAB4611720.1"/>
    <property type="molecule type" value="Genomic_DNA"/>
</dbReference>
<dbReference type="InterPro" id="IPR016032">
    <property type="entry name" value="Sig_transdc_resp-reg_C-effctor"/>
</dbReference>
<evidence type="ECO:0000313" key="7">
    <source>
        <dbReference type="EMBL" id="CAB4723961.1"/>
    </source>
</evidence>
<dbReference type="GO" id="GO:0006355">
    <property type="term" value="P:regulation of DNA-templated transcription"/>
    <property type="evidence" value="ECO:0007669"/>
    <property type="project" value="InterPro"/>
</dbReference>
<dbReference type="GO" id="GO:0000160">
    <property type="term" value="P:phosphorelay signal transduction system"/>
    <property type="evidence" value="ECO:0007669"/>
    <property type="project" value="InterPro"/>
</dbReference>
<dbReference type="AlphaFoldDB" id="A0A6J7FSI1"/>
<dbReference type="EMBL" id="CAEZUD010000052">
    <property type="protein sequence ID" value="CAB4595220.1"/>
    <property type="molecule type" value="Genomic_DNA"/>
</dbReference>
<dbReference type="EMBL" id="CAFBNS010000089">
    <property type="protein sequence ID" value="CAB4961804.1"/>
    <property type="molecule type" value="Genomic_DNA"/>
</dbReference>
<gene>
    <name evidence="4" type="ORF">UFOPK1380_00813</name>
    <name evidence="5" type="ORF">UFOPK1778_00926</name>
    <name evidence="6" type="ORF">UFOPK1863_00439</name>
    <name evidence="7" type="ORF">UFOPK2689_00768</name>
    <name evidence="8" type="ORF">UFOPK3555_00635</name>
    <name evidence="9" type="ORF">UFOPK3874_00574</name>
    <name evidence="10" type="ORF">UFOPK4095_00469</name>
</gene>
<dbReference type="InterPro" id="IPR058245">
    <property type="entry name" value="NreC/VraR/RcsB-like_REC"/>
</dbReference>
<dbReference type="EMBL" id="CAEZYL010000041">
    <property type="protein sequence ID" value="CAB4723961.1"/>
    <property type="molecule type" value="Genomic_DNA"/>
</dbReference>
<reference evidence="8" key="1">
    <citation type="submission" date="2020-05" db="EMBL/GenBank/DDBJ databases">
        <authorList>
            <person name="Chiriac C."/>
            <person name="Salcher M."/>
            <person name="Ghai R."/>
            <person name="Kavagutti S V."/>
        </authorList>
    </citation>
    <scope>NUCLEOTIDE SEQUENCE</scope>
</reference>
<evidence type="ECO:0000313" key="9">
    <source>
        <dbReference type="EMBL" id="CAB4961804.1"/>
    </source>
</evidence>
<dbReference type="EMBL" id="CAFBME010000055">
    <property type="protein sequence ID" value="CAB4895720.1"/>
    <property type="molecule type" value="Genomic_DNA"/>
</dbReference>
<dbReference type="Gene3D" id="1.10.10.10">
    <property type="entry name" value="Winged helix-like DNA-binding domain superfamily/Winged helix DNA-binding domain"/>
    <property type="match status" value="1"/>
</dbReference>
<evidence type="ECO:0000313" key="10">
    <source>
        <dbReference type="EMBL" id="CAB5011047.1"/>
    </source>
</evidence>
<name>A0A6J7FSI1_9ZZZZ</name>
<evidence type="ECO:0000313" key="6">
    <source>
        <dbReference type="EMBL" id="CAB4611720.1"/>
    </source>
</evidence>
<dbReference type="Pfam" id="PF00072">
    <property type="entry name" value="Response_reg"/>
    <property type="match status" value="1"/>
</dbReference>
<evidence type="ECO:0000256" key="2">
    <source>
        <dbReference type="ARBA" id="ARBA00023125"/>
    </source>
</evidence>
<evidence type="ECO:0000313" key="4">
    <source>
        <dbReference type="EMBL" id="CAB4536891.1"/>
    </source>
</evidence>
<dbReference type="InterPro" id="IPR001789">
    <property type="entry name" value="Sig_transdc_resp-reg_receiver"/>
</dbReference>
<dbReference type="CDD" id="cd17535">
    <property type="entry name" value="REC_NarL-like"/>
    <property type="match status" value="1"/>
</dbReference>
<dbReference type="InterPro" id="IPR000792">
    <property type="entry name" value="Tscrpt_reg_LuxR_C"/>
</dbReference>
<dbReference type="SUPFAM" id="SSF46894">
    <property type="entry name" value="C-terminal effector domain of the bipartite response regulators"/>
    <property type="match status" value="1"/>
</dbReference>
<proteinExistence type="predicted"/>
<dbReference type="PANTHER" id="PTHR43214">
    <property type="entry name" value="TWO-COMPONENT RESPONSE REGULATOR"/>
    <property type="match status" value="1"/>
</dbReference>
<dbReference type="EMBL" id="CAFBPI010000019">
    <property type="protein sequence ID" value="CAB5011047.1"/>
    <property type="molecule type" value="Genomic_DNA"/>
</dbReference>
<keyword evidence="2" id="KW-0238">DNA-binding</keyword>
<dbReference type="PROSITE" id="PS50110">
    <property type="entry name" value="RESPONSE_REGULATORY"/>
    <property type="match status" value="1"/>
</dbReference>
<dbReference type="InterPro" id="IPR039420">
    <property type="entry name" value="WalR-like"/>
</dbReference>
<dbReference type="SMART" id="SM00448">
    <property type="entry name" value="REC"/>
    <property type="match status" value="1"/>
</dbReference>
<evidence type="ECO:0000256" key="1">
    <source>
        <dbReference type="ARBA" id="ARBA00022553"/>
    </source>
</evidence>
<protein>
    <submittedName>
        <fullName evidence="8">Unannotated protein</fullName>
    </submittedName>
</protein>
<dbReference type="SUPFAM" id="SSF52172">
    <property type="entry name" value="CheY-like"/>
    <property type="match status" value="1"/>
</dbReference>
<sequence length="212" mass="22616">MSAIRVLLVEDDSFTRTTMEHSLAAANLEVVAALSTAAEAIASVKAHEVDVAIVDLDLGPGANGIDIAHALREENSKIGIIILTSYSDPRFADSQALPKGGIFLTKSQLPSFETLLAAIVQAHEEPLANKVRSTPKVGELSKTQIEVLRLIAGGYSSIEVANRQGVTVKAVEATITKLHSVLGLERSKLHNSRVQLTRAFFTLTGKTPPNVD</sequence>
<organism evidence="8">
    <name type="scientific">freshwater metagenome</name>
    <dbReference type="NCBI Taxonomy" id="449393"/>
    <lineage>
        <taxon>unclassified sequences</taxon>
        <taxon>metagenomes</taxon>
        <taxon>ecological metagenomes</taxon>
    </lineage>
</organism>
<evidence type="ECO:0000313" key="5">
    <source>
        <dbReference type="EMBL" id="CAB4595220.1"/>
    </source>
</evidence>
<evidence type="ECO:0000313" key="8">
    <source>
        <dbReference type="EMBL" id="CAB4895720.1"/>
    </source>
</evidence>
<dbReference type="SMART" id="SM00421">
    <property type="entry name" value="HTH_LUXR"/>
    <property type="match status" value="1"/>
</dbReference>
<dbReference type="InterPro" id="IPR036388">
    <property type="entry name" value="WH-like_DNA-bd_sf"/>
</dbReference>